<dbReference type="RefSeq" id="WP_126499994.1">
    <property type="nucleotide sequence ID" value="NZ_LR134479.1"/>
</dbReference>
<feature type="domain" description="DUF6493" evidence="1">
    <location>
        <begin position="150"/>
        <end position="324"/>
    </location>
</feature>
<accession>A0A7Z9A3V3</accession>
<organism evidence="3 4">
    <name type="scientific">Rothia aeria</name>
    <dbReference type="NCBI Taxonomy" id="172042"/>
    <lineage>
        <taxon>Bacteria</taxon>
        <taxon>Bacillati</taxon>
        <taxon>Actinomycetota</taxon>
        <taxon>Actinomycetes</taxon>
        <taxon>Micrococcales</taxon>
        <taxon>Micrococcaceae</taxon>
        <taxon>Rothia</taxon>
    </lineage>
</organism>
<evidence type="ECO:0000313" key="4">
    <source>
        <dbReference type="Proteomes" id="UP000282386"/>
    </source>
</evidence>
<protein>
    <submittedName>
        <fullName evidence="3">Uncharacterized protein</fullName>
    </submittedName>
</protein>
<dbReference type="Pfam" id="PF25149">
    <property type="entry name" value="DUF7825"/>
    <property type="match status" value="1"/>
</dbReference>
<evidence type="ECO:0000259" key="1">
    <source>
        <dbReference type="Pfam" id="PF20103"/>
    </source>
</evidence>
<dbReference type="AlphaFoldDB" id="A0A7Z9A3V3"/>
<dbReference type="InterPro" id="IPR056727">
    <property type="entry name" value="DUF7825"/>
</dbReference>
<sequence length="871" mass="97014">MTAAASTLAQRRATLKKLMADPEATFDQYRGIINGATEKERASLARTLNAEKAAASDLPKSIKAYLAAALTAKPARAAQQLHQLTRLTEAGRIGRRREIRDHFMWGTEERRDDWVLEFADQYASTGASLHGQWELSNTILRNRGLSCSTPRYLAMFLANIPPVYDDSPKNHAETTQFFRTNPDCLEQQFWDVFTVEGALRQHPSTWAPRTRRGEPSFGALTRLLSEEFEGVRPRCLTETLQALLRDFGPADSRYFYTAHEGLTPTDTEIIERLPLYTAVLASPYSPAVGMAQTMLRQVVTALTSEQATQLVDASSPVLFRTEKKVLRAHLRLLAQTLTTHPELAERVSQKVAEVVQNMPADIQAQAQQLVVLPSPRMVPPAEPAEPAQLVRIPTIVPQNCAPQGNLTPGPVRDDEDFTQRLIPLLGGEGHGANIPPLLEYLGKHPRVQLNETHLKKVREHNSQWFIPPWVQNIYLTHLILRAHDSESFSKRFDGYVNYLCRHPETGQPMLPHRDYAPSWAETYELYWELTRHDEHHDNCGGTATLINYRGPAALFQEQLNRVGEPHETHWAPLATEPIPAKTFDWYRHVEALEARARPSNESGIYKHAPQDSLMMWLAAGQELNPEGETFENAAVNVMGLLEEFTHRTDDAENYPFTGAIMQWYAWLMQHNPDVLAAHAMPLALAASYQKTVYGLPETLTSLADTHRVLGAPSYSVLGWALGAKNNEYRVQAAETVAQLAERGMLDTQLLGEELAYLLKNQWVATNRVVQALKDTASISPLAGWRTLQVLEEILPATQQIPRGGALVQLLAELAGEYGVSVSLPESLRPALKGTTLLAKNLRALSALNTHPSGLAEQANQQALALMTEGGA</sequence>
<dbReference type="InterPro" id="IPR045472">
    <property type="entry name" value="DUF6493"/>
</dbReference>
<evidence type="ECO:0000259" key="2">
    <source>
        <dbReference type="Pfam" id="PF25149"/>
    </source>
</evidence>
<dbReference type="EMBL" id="LR134479">
    <property type="protein sequence ID" value="VEI22980.1"/>
    <property type="molecule type" value="Genomic_DNA"/>
</dbReference>
<name>A0A7Z9A3V3_9MICC</name>
<evidence type="ECO:0000313" key="3">
    <source>
        <dbReference type="EMBL" id="VEI22980.1"/>
    </source>
</evidence>
<feature type="domain" description="DUF7825" evidence="2">
    <location>
        <begin position="657"/>
        <end position="798"/>
    </location>
</feature>
<dbReference type="Pfam" id="PF20103">
    <property type="entry name" value="DUF6493"/>
    <property type="match status" value="1"/>
</dbReference>
<proteinExistence type="predicted"/>
<reference evidence="3 4" key="1">
    <citation type="submission" date="2018-12" db="EMBL/GenBank/DDBJ databases">
        <authorList>
            <consortium name="Pathogen Informatics"/>
        </authorList>
    </citation>
    <scope>NUCLEOTIDE SEQUENCE [LARGE SCALE GENOMIC DNA]</scope>
    <source>
        <strain evidence="3 4">NCTC10207</strain>
    </source>
</reference>
<gene>
    <name evidence="3" type="ORF">NCTC10207_01076</name>
</gene>
<dbReference type="Proteomes" id="UP000282386">
    <property type="component" value="Chromosome"/>
</dbReference>